<keyword evidence="4" id="KW-1133">Transmembrane helix</keyword>
<dbReference type="AlphaFoldDB" id="A0A3G1KQP3"/>
<dbReference type="Gene3D" id="1.10.287.950">
    <property type="entry name" value="Methyl-accepting chemotaxis protein"/>
    <property type="match status" value="1"/>
</dbReference>
<keyword evidence="8" id="KW-1185">Reference proteome</keyword>
<comment type="similarity">
    <text evidence="2">Belongs to the methyl-accepting chemotaxis (MCP) protein family.</text>
</comment>
<organism evidence="7 8">
    <name type="scientific">Formimonas warabiya</name>
    <dbReference type="NCBI Taxonomy" id="1761012"/>
    <lineage>
        <taxon>Bacteria</taxon>
        <taxon>Bacillati</taxon>
        <taxon>Bacillota</taxon>
        <taxon>Clostridia</taxon>
        <taxon>Eubacteriales</taxon>
        <taxon>Peptococcaceae</taxon>
        <taxon>Candidatus Formimonas</taxon>
    </lineage>
</organism>
<feature type="transmembrane region" description="Helical" evidence="4">
    <location>
        <begin position="30"/>
        <end position="49"/>
    </location>
</feature>
<dbReference type="EMBL" id="CP017634">
    <property type="protein sequence ID" value="ATW24792.1"/>
    <property type="molecule type" value="Genomic_DNA"/>
</dbReference>
<protein>
    <recommendedName>
        <fullName evidence="9">Methyl-accepting chemotaxis protein</fullName>
    </recommendedName>
</protein>
<evidence type="ECO:0000256" key="3">
    <source>
        <dbReference type="PROSITE-ProRule" id="PRU00284"/>
    </source>
</evidence>
<dbReference type="CDD" id="cd06225">
    <property type="entry name" value="HAMP"/>
    <property type="match status" value="1"/>
</dbReference>
<dbReference type="SMART" id="SM00283">
    <property type="entry name" value="MA"/>
    <property type="match status" value="1"/>
</dbReference>
<evidence type="ECO:0008006" key="9">
    <source>
        <dbReference type="Google" id="ProtNLM"/>
    </source>
</evidence>
<dbReference type="PANTHER" id="PTHR32089:SF112">
    <property type="entry name" value="LYSOZYME-LIKE PROTEIN-RELATED"/>
    <property type="match status" value="1"/>
</dbReference>
<dbReference type="KEGG" id="fwa:DCMF_08410"/>
<reference evidence="7 8" key="1">
    <citation type="submission" date="2016-10" db="EMBL/GenBank/DDBJ databases">
        <title>Complete Genome Sequence of Peptococcaceae strain DCMF.</title>
        <authorList>
            <person name="Edwards R.J."/>
            <person name="Holland S.I."/>
            <person name="Deshpande N.P."/>
            <person name="Wong Y.K."/>
            <person name="Ertan H."/>
            <person name="Manefield M."/>
            <person name="Russell T.L."/>
            <person name="Lee M.J."/>
        </authorList>
    </citation>
    <scope>NUCLEOTIDE SEQUENCE [LARGE SCALE GENOMIC DNA]</scope>
    <source>
        <strain evidence="7 8">DCMF</strain>
    </source>
</reference>
<evidence type="ECO:0000313" key="8">
    <source>
        <dbReference type="Proteomes" id="UP000323521"/>
    </source>
</evidence>
<dbReference type="SMART" id="SM00304">
    <property type="entry name" value="HAMP"/>
    <property type="match status" value="1"/>
</dbReference>
<proteinExistence type="inferred from homology"/>
<evidence type="ECO:0000259" key="5">
    <source>
        <dbReference type="PROSITE" id="PS50111"/>
    </source>
</evidence>
<dbReference type="GO" id="GO:0007165">
    <property type="term" value="P:signal transduction"/>
    <property type="evidence" value="ECO:0007669"/>
    <property type="project" value="UniProtKB-KW"/>
</dbReference>
<dbReference type="SUPFAM" id="SSF58104">
    <property type="entry name" value="Methyl-accepting chemotaxis protein (MCP) signaling domain"/>
    <property type="match status" value="1"/>
</dbReference>
<keyword evidence="4" id="KW-0472">Membrane</keyword>
<dbReference type="Pfam" id="PF00015">
    <property type="entry name" value="MCPsignal"/>
    <property type="match status" value="1"/>
</dbReference>
<accession>A0A3G1KQP3</accession>
<dbReference type="PROSITE" id="PS50885">
    <property type="entry name" value="HAMP"/>
    <property type="match status" value="1"/>
</dbReference>
<gene>
    <name evidence="7" type="ORF">DCMF_08410</name>
</gene>
<dbReference type="CDD" id="cd11386">
    <property type="entry name" value="MCP_signal"/>
    <property type="match status" value="1"/>
</dbReference>
<feature type="transmembrane region" description="Helical" evidence="4">
    <location>
        <begin position="58"/>
        <end position="78"/>
    </location>
</feature>
<dbReference type="Pfam" id="PF00672">
    <property type="entry name" value="HAMP"/>
    <property type="match status" value="1"/>
</dbReference>
<feature type="domain" description="HAMP" evidence="6">
    <location>
        <begin position="130"/>
        <end position="184"/>
    </location>
</feature>
<keyword evidence="1 3" id="KW-0807">Transducer</keyword>
<dbReference type="InterPro" id="IPR003660">
    <property type="entry name" value="HAMP_dom"/>
</dbReference>
<evidence type="ECO:0000313" key="7">
    <source>
        <dbReference type="EMBL" id="ATW24792.1"/>
    </source>
</evidence>
<dbReference type="InterPro" id="IPR004089">
    <property type="entry name" value="MCPsignal_dom"/>
</dbReference>
<dbReference type="GO" id="GO:0016020">
    <property type="term" value="C:membrane"/>
    <property type="evidence" value="ECO:0007669"/>
    <property type="project" value="InterPro"/>
</dbReference>
<dbReference type="Proteomes" id="UP000323521">
    <property type="component" value="Chromosome"/>
</dbReference>
<dbReference type="PANTHER" id="PTHR32089">
    <property type="entry name" value="METHYL-ACCEPTING CHEMOTAXIS PROTEIN MCPB"/>
    <property type="match status" value="1"/>
</dbReference>
<evidence type="ECO:0000259" key="6">
    <source>
        <dbReference type="PROSITE" id="PS50885"/>
    </source>
</evidence>
<evidence type="ECO:0000256" key="4">
    <source>
        <dbReference type="SAM" id="Phobius"/>
    </source>
</evidence>
<feature type="transmembrane region" description="Helical" evidence="4">
    <location>
        <begin position="111"/>
        <end position="132"/>
    </location>
</feature>
<name>A0A3G1KQP3_FORW1</name>
<keyword evidence="4" id="KW-0812">Transmembrane</keyword>
<dbReference type="PROSITE" id="PS50111">
    <property type="entry name" value="CHEMOTAXIS_TRANSDUC_2"/>
    <property type="match status" value="1"/>
</dbReference>
<evidence type="ECO:0000256" key="1">
    <source>
        <dbReference type="ARBA" id="ARBA00023224"/>
    </source>
</evidence>
<feature type="domain" description="Methyl-accepting transducer" evidence="5">
    <location>
        <begin position="182"/>
        <end position="432"/>
    </location>
</feature>
<evidence type="ECO:0000256" key="2">
    <source>
        <dbReference type="ARBA" id="ARBA00029447"/>
    </source>
</evidence>
<sequence>MQNYTYQPDIVAKTKIQGHCFVNAKFTVKFLYPAIYMNALVTMVPIILYKSGWSADKTLLLGIAVLVPALSAVLGTYGGPIKAFFRNFHAPIAYASLVPLGYSGSLSGLDLIIIGVSVLWGIIYWCIMGAGLGDPLKRTLAVLDKVQNGQLNERVVLNFDRNDEMGKVIKGVNLMLDYLSDVMGNINKSIATVATSAGQLSTQAMQTTAGATENASTIGEVAATIEDVSVRTRKVSQKAEHAMTVANEGNESITRVMKQMDAINRTNNDVSGVVVELAQQSNQINQIIDVITDIADQTNLLSLNAAIEAARAGDQGRGFAVVAEEVRKLAEQSRTAAGEIRHLIDSVQKTSQSAVAAMEVSTHGIKDGLNIVGEAENSFKRIETAMTELVDQIEGVSSASGEISGAIQNIAASSEEQTAAMEEVSAAVEVLSKTADELKILSEKFTFNN</sequence>